<evidence type="ECO:0000256" key="3">
    <source>
        <dbReference type="ARBA" id="ARBA00023125"/>
    </source>
</evidence>
<sequence length="432" mass="48605">MTKKINILIPEIRFPEFMNDGNWNEKELIETTDKKIKWSFTGGPFGSNLKASDYTTNGIRIIQLQNIGDGEFMDNYKIYTSIEKANELLSCNIYCGDIIISKMGDPVGRACMIPLNIERCVMASDGIRLVVDEKKYSKYFIYSLINSKEVREAIDKKATGSTRKRIGLDELKRISLTIPKSLEEQQKIASCLSSLDQLITAHNQKLDTLKEHKKGLMQKLFPQEGETVPKYRFPEFVNDGSWVQNNLDEVATFLKGKGISKADIIENGSLPCIRYGELYTHYKETVSVVKSYTNLNATDLVLSKANDVIIPASGETQIDIATASCVLEKGIALGGDLNIIRTKINGVFLSYYLNNVKRKDIAQMAQGISVVHLYPNQLKTLIINIPKPLEQQKIASCLSSLEELITTQVEKIEQLKLHKKGLIQVLFPKIND</sequence>
<keyword evidence="6" id="KW-1185">Reference proteome</keyword>
<evidence type="ECO:0000313" key="5">
    <source>
        <dbReference type="EMBL" id="PZX93375.1"/>
    </source>
</evidence>
<name>A0A2W7UJ01_9FLAO</name>
<gene>
    <name evidence="5" type="ORF">DOS84_10960</name>
</gene>
<reference evidence="5 6" key="1">
    <citation type="submission" date="2018-06" db="EMBL/GenBank/DDBJ databases">
        <title>Flavobacterium sp IMCC34762, genome.</title>
        <authorList>
            <person name="Joung Y."/>
            <person name="Cho J."/>
            <person name="Song J."/>
        </authorList>
    </citation>
    <scope>NUCLEOTIDE SEQUENCE [LARGE SCALE GENOMIC DNA]</scope>
    <source>
        <strain evidence="5 6">IMCC34762</strain>
    </source>
</reference>
<feature type="domain" description="Type I restriction modification DNA specificity" evidence="4">
    <location>
        <begin position="82"/>
        <end position="210"/>
    </location>
</feature>
<protein>
    <recommendedName>
        <fullName evidence="4">Type I restriction modification DNA specificity domain-containing protein</fullName>
    </recommendedName>
</protein>
<evidence type="ECO:0000256" key="2">
    <source>
        <dbReference type="ARBA" id="ARBA00022747"/>
    </source>
</evidence>
<dbReference type="Gene3D" id="1.10.287.1120">
    <property type="entry name" value="Bipartite methylase S protein"/>
    <property type="match status" value="1"/>
</dbReference>
<organism evidence="5 6">
    <name type="scientific">Flavobacterium aquariorum</name>
    <dbReference type="NCBI Taxonomy" id="2217670"/>
    <lineage>
        <taxon>Bacteria</taxon>
        <taxon>Pseudomonadati</taxon>
        <taxon>Bacteroidota</taxon>
        <taxon>Flavobacteriia</taxon>
        <taxon>Flavobacteriales</taxon>
        <taxon>Flavobacteriaceae</taxon>
        <taxon>Flavobacterium</taxon>
    </lineage>
</organism>
<dbReference type="OrthoDB" id="667970at2"/>
<accession>A0A2W7UJ01</accession>
<proteinExistence type="inferred from homology"/>
<dbReference type="GO" id="GO:0003677">
    <property type="term" value="F:DNA binding"/>
    <property type="evidence" value="ECO:0007669"/>
    <property type="project" value="UniProtKB-KW"/>
</dbReference>
<keyword evidence="3" id="KW-0238">DNA-binding</keyword>
<dbReference type="AlphaFoldDB" id="A0A2W7UJ01"/>
<comment type="similarity">
    <text evidence="1">Belongs to the type-I restriction system S methylase family.</text>
</comment>
<comment type="caution">
    <text evidence="5">The sequence shown here is derived from an EMBL/GenBank/DDBJ whole genome shotgun (WGS) entry which is preliminary data.</text>
</comment>
<evidence type="ECO:0000256" key="1">
    <source>
        <dbReference type="ARBA" id="ARBA00010923"/>
    </source>
</evidence>
<dbReference type="InterPro" id="IPR052021">
    <property type="entry name" value="Type-I_RS_S_subunit"/>
</dbReference>
<dbReference type="EMBL" id="QKXH01000006">
    <property type="protein sequence ID" value="PZX93375.1"/>
    <property type="molecule type" value="Genomic_DNA"/>
</dbReference>
<dbReference type="Gene3D" id="3.90.220.20">
    <property type="entry name" value="DNA methylase specificity domains"/>
    <property type="match status" value="2"/>
</dbReference>
<evidence type="ECO:0000259" key="4">
    <source>
        <dbReference type="Pfam" id="PF01420"/>
    </source>
</evidence>
<dbReference type="GO" id="GO:0009307">
    <property type="term" value="P:DNA restriction-modification system"/>
    <property type="evidence" value="ECO:0007669"/>
    <property type="project" value="UniProtKB-KW"/>
</dbReference>
<dbReference type="SUPFAM" id="SSF116734">
    <property type="entry name" value="DNA methylase specificity domain"/>
    <property type="match status" value="2"/>
</dbReference>
<evidence type="ECO:0000313" key="6">
    <source>
        <dbReference type="Proteomes" id="UP000249177"/>
    </source>
</evidence>
<dbReference type="PANTHER" id="PTHR30408">
    <property type="entry name" value="TYPE-1 RESTRICTION ENZYME ECOKI SPECIFICITY PROTEIN"/>
    <property type="match status" value="1"/>
</dbReference>
<dbReference type="Proteomes" id="UP000249177">
    <property type="component" value="Unassembled WGS sequence"/>
</dbReference>
<dbReference type="Pfam" id="PF01420">
    <property type="entry name" value="Methylase_S"/>
    <property type="match status" value="2"/>
</dbReference>
<dbReference type="InterPro" id="IPR044946">
    <property type="entry name" value="Restrct_endonuc_typeI_TRD_sf"/>
</dbReference>
<dbReference type="RefSeq" id="WP_111410162.1">
    <property type="nucleotide sequence ID" value="NZ_QKXH01000006.1"/>
</dbReference>
<keyword evidence="2" id="KW-0680">Restriction system</keyword>
<dbReference type="InterPro" id="IPR000055">
    <property type="entry name" value="Restrct_endonuc_typeI_TRD"/>
</dbReference>
<dbReference type="PANTHER" id="PTHR30408:SF12">
    <property type="entry name" value="TYPE I RESTRICTION ENZYME MJAVIII SPECIFICITY SUBUNIT"/>
    <property type="match status" value="1"/>
</dbReference>
<feature type="domain" description="Type I restriction modification DNA specificity" evidence="4">
    <location>
        <begin position="242"/>
        <end position="416"/>
    </location>
</feature>